<gene>
    <name evidence="2" type="ORF">GCM10008933_18320</name>
</gene>
<dbReference type="InterPro" id="IPR032721">
    <property type="entry name" value="Toxin-deaminase"/>
</dbReference>
<dbReference type="EMBL" id="BAAACX010000008">
    <property type="protein sequence ID" value="GAA0387693.1"/>
    <property type="molecule type" value="Genomic_DNA"/>
</dbReference>
<proteinExistence type="predicted"/>
<comment type="caution">
    <text evidence="2">The sequence shown here is derived from an EMBL/GenBank/DDBJ whole genome shotgun (WGS) entry which is preliminary data.</text>
</comment>
<dbReference type="Pfam" id="PF14424">
    <property type="entry name" value="Toxin-deaminase"/>
    <property type="match status" value="1"/>
</dbReference>
<keyword evidence="3" id="KW-1185">Reference proteome</keyword>
<sequence>MRQTMEQEITGVSKDVNRLLQNTEANYSEYYVRTATQEAASLLREIEMLARRLDDQMREKVSGLKYAVSQYAQTDKQVEKLAQTQPSSSLLKHKSPFLAAKWSDVTGNSLYGPTKSTTSEPFAFPNIFEQLQAFQRQGIIDRLAPFQEDPRIAALLQTMQNQDAFAQRLAQAELTKIAEAFTEIARSQKAYVVYQVYGQREYMESAHQYAEAQRKKLEEMGVSDEWYKEGIDLSDFYQGGFLKACRYNPLKNDRSLLLDDEEIRVLLEQGMLGEVELDVLRQRYDELEVKVLHRLQLKQQLEEYNRLVAEEDIRKMQEYLKKMNFYHGEITGKYDQDLLIAVAGYQYIANNYSTMFAVWREFSGYHDGKEFEVDGLITKELLELANSERGLGYWNNPNVKASGLGIAMTSVGVGDGIVSQIWDEGSGLLKQAWSANPTNPKFWTETLPGYYDLAKAITNGDITLEDIKEVLKEGAAEEFVVPFQDIWDLQGKILSGKASYEESQRYGRALVKAFLALTLVEGAVKSGVKISGKLSRQLSELLPKLNGGAVAVTESGMKIQVPNNYRIETPENPNIQRRQNEFQDRGKHGEGIDGTGQLRGLSGILDRVKELRSQLPSKLKKSGNFGYAEVDVQGINKKEFFAHSSVNEATDKGVLPGISLKPKGEPIFNAKKVDPDNARIDTPAAYLRDYDTEYKILNDIASQLTGNKNAKGTINLFTERLTCQSCSDVIMAFRREFPNITVNVLTNDGKVVK</sequence>
<keyword evidence="1" id="KW-0175">Coiled coil</keyword>
<protein>
    <recommendedName>
        <fullName evidence="4">Deaminase</fullName>
    </recommendedName>
</protein>
<evidence type="ECO:0000313" key="3">
    <source>
        <dbReference type="Proteomes" id="UP001500340"/>
    </source>
</evidence>
<evidence type="ECO:0008006" key="4">
    <source>
        <dbReference type="Google" id="ProtNLM"/>
    </source>
</evidence>
<name>A0ABP3I1J1_9BACL</name>
<dbReference type="Proteomes" id="UP001500340">
    <property type="component" value="Unassembled WGS sequence"/>
</dbReference>
<feature type="coiled-coil region" evidence="1">
    <location>
        <begin position="2"/>
        <end position="59"/>
    </location>
</feature>
<evidence type="ECO:0000256" key="1">
    <source>
        <dbReference type="SAM" id="Coils"/>
    </source>
</evidence>
<organism evidence="2 3">
    <name type="scientific">Paenibacillus motobuensis</name>
    <dbReference type="NCBI Taxonomy" id="295324"/>
    <lineage>
        <taxon>Bacteria</taxon>
        <taxon>Bacillati</taxon>
        <taxon>Bacillota</taxon>
        <taxon>Bacilli</taxon>
        <taxon>Bacillales</taxon>
        <taxon>Paenibacillaceae</taxon>
        <taxon>Paenibacillus</taxon>
    </lineage>
</organism>
<evidence type="ECO:0000313" key="2">
    <source>
        <dbReference type="EMBL" id="GAA0387693.1"/>
    </source>
</evidence>
<accession>A0ABP3I1J1</accession>
<reference evidence="3" key="1">
    <citation type="journal article" date="2019" name="Int. J. Syst. Evol. Microbiol.">
        <title>The Global Catalogue of Microorganisms (GCM) 10K type strain sequencing project: providing services to taxonomists for standard genome sequencing and annotation.</title>
        <authorList>
            <consortium name="The Broad Institute Genomics Platform"/>
            <consortium name="The Broad Institute Genome Sequencing Center for Infectious Disease"/>
            <person name="Wu L."/>
            <person name="Ma J."/>
        </authorList>
    </citation>
    <scope>NUCLEOTIDE SEQUENCE [LARGE SCALE GENOMIC DNA]</scope>
    <source>
        <strain evidence="3">JCM 12774</strain>
    </source>
</reference>